<reference evidence="3 4" key="1">
    <citation type="submission" date="2023-03" db="EMBL/GenBank/DDBJ databases">
        <title>High-quality genome of Scylla paramamosain provides insights in environmental adaptation.</title>
        <authorList>
            <person name="Zhang L."/>
        </authorList>
    </citation>
    <scope>NUCLEOTIDE SEQUENCE [LARGE SCALE GENOMIC DNA]</scope>
    <source>
        <strain evidence="3">LZ_2023a</strain>
        <tissue evidence="3">Muscle</tissue>
    </source>
</reference>
<accession>A0AAW0TNH6</accession>
<feature type="region of interest" description="Disordered" evidence="2">
    <location>
        <begin position="598"/>
        <end position="619"/>
    </location>
</feature>
<dbReference type="Proteomes" id="UP001487740">
    <property type="component" value="Unassembled WGS sequence"/>
</dbReference>
<dbReference type="GO" id="GO:0099503">
    <property type="term" value="C:secretory vesicle"/>
    <property type="evidence" value="ECO:0007669"/>
    <property type="project" value="TreeGrafter"/>
</dbReference>
<evidence type="ECO:0000256" key="1">
    <source>
        <dbReference type="ARBA" id="ARBA00022483"/>
    </source>
</evidence>
<keyword evidence="4" id="KW-1185">Reference proteome</keyword>
<evidence type="ECO:0000313" key="4">
    <source>
        <dbReference type="Proteomes" id="UP001487740"/>
    </source>
</evidence>
<dbReference type="EMBL" id="JARAKH010000028">
    <property type="protein sequence ID" value="KAK8389060.1"/>
    <property type="molecule type" value="Genomic_DNA"/>
</dbReference>
<feature type="compositionally biased region" description="Low complexity" evidence="2">
    <location>
        <begin position="602"/>
        <end position="619"/>
    </location>
</feature>
<dbReference type="PANTHER" id="PTHR45999:SF6">
    <property type="entry name" value="MHD2 DOMAIN-CONTAINING PROTEIN"/>
    <property type="match status" value="1"/>
</dbReference>
<dbReference type="SUPFAM" id="SSF49562">
    <property type="entry name" value="C2 domain (Calcium/lipid-binding domain, CaLB)"/>
    <property type="match status" value="1"/>
</dbReference>
<evidence type="ECO:0000256" key="2">
    <source>
        <dbReference type="SAM" id="MobiDB-lite"/>
    </source>
</evidence>
<name>A0AAW0TNH6_SCYPA</name>
<protein>
    <submittedName>
        <fullName evidence="3">Uncharacterized protein</fullName>
    </submittedName>
</protein>
<gene>
    <name evidence="3" type="ORF">O3P69_020794</name>
</gene>
<dbReference type="GO" id="GO:0006887">
    <property type="term" value="P:exocytosis"/>
    <property type="evidence" value="ECO:0007669"/>
    <property type="project" value="UniProtKB-KW"/>
</dbReference>
<evidence type="ECO:0000313" key="3">
    <source>
        <dbReference type="EMBL" id="KAK8389060.1"/>
    </source>
</evidence>
<dbReference type="InterPro" id="IPR035892">
    <property type="entry name" value="C2_domain_sf"/>
</dbReference>
<keyword evidence="1" id="KW-0268">Exocytosis</keyword>
<organism evidence="3 4">
    <name type="scientific">Scylla paramamosain</name>
    <name type="common">Mud crab</name>
    <dbReference type="NCBI Taxonomy" id="85552"/>
    <lineage>
        <taxon>Eukaryota</taxon>
        <taxon>Metazoa</taxon>
        <taxon>Ecdysozoa</taxon>
        <taxon>Arthropoda</taxon>
        <taxon>Crustacea</taxon>
        <taxon>Multicrustacea</taxon>
        <taxon>Malacostraca</taxon>
        <taxon>Eumalacostraca</taxon>
        <taxon>Eucarida</taxon>
        <taxon>Decapoda</taxon>
        <taxon>Pleocyemata</taxon>
        <taxon>Brachyura</taxon>
        <taxon>Eubrachyura</taxon>
        <taxon>Portunoidea</taxon>
        <taxon>Portunidae</taxon>
        <taxon>Portuninae</taxon>
        <taxon>Scylla</taxon>
    </lineage>
</organism>
<dbReference type="InterPro" id="IPR052095">
    <property type="entry name" value="UNC-13_domain"/>
</dbReference>
<comment type="caution">
    <text evidence="3">The sequence shown here is derived from an EMBL/GenBank/DDBJ whole genome shotgun (WGS) entry which is preliminary data.</text>
</comment>
<dbReference type="AlphaFoldDB" id="A0AAW0TNH6"/>
<sequence>MFKAYTLSLRKTLEASLPGVRVAHQPKARRAATDKGTEQLEKSKHEERKGDMGRGKGRLERTSEEHWALVAGQVFQSWTGDCPRRTYQSSLASALTLRPTTAADGGEGSAEPWNGHLPPAVLRELTQLADELGLRKDAQQLAWWLVGSRLASVDAEWILSQVKDIQASLEENAYTEEEKADLLHSLTLYIYSQIKRLKSLHTAFPSSCSKQLTFTLRTLRNLEEHPATRRLLDTAGQPPIPEDVTAALQRHVHEWWSEVVQVEPSSTEEREEQLRRAVNTVTRVPALLSREAEMYHQIFQRELSVSYDNLCRREVRSRLDNLASSLLVPSDSKPQAPLKDRSRDGEIYSQLQNFAVGSPLWSLYKSLGRAYSACDDLESKTAAAPHSYPGCFLRSVAFWLGPASRDTRLGIFHSYSSTSTLQDVLTAFTEAREWWRELAWPDPETRGVVAVGLLENLCSLATRRCQGVISRCPRDSTPPVQPYFDVEFCSCLKSVSRVAEEVQQLSDDLGLEEVVEGMRKCGNRGAADQAKDTVSTLLSSVVQNLENLLDQYIDTAIDQAVPKLREEVVEVCERGGSSTPPSLPSTLSLLQEHLPHSLSPRSHYVPPSSSKASSTSSSPCLSVCYSPSLFQRLLVRLWDAVVLQFMVTVAEKTGKQTSEYFSRVHSILEATLALFTTPGRLHPRAAATPGYRSVAEQVKGQRMSSPALILQYYLSRYTQQTEPHLPTVAHVLVRAFYSQPGHLTVRVLEARDVETVTGKSLRYHVTVQVVPREVCCGGFLHRTTTVTHCPASFYETFEFPTGECRGEGSAGWLQFTLEATRSSGGSGLFLGEAFVPLASIPYVDSPELQNTTLRLTTPVFPPGYESVAVLRSRVSSDEQAASFIRMLERRHPESRCAGHTKCSRSGP</sequence>
<proteinExistence type="predicted"/>
<feature type="region of interest" description="Disordered" evidence="2">
    <location>
        <begin position="22"/>
        <end position="60"/>
    </location>
</feature>
<feature type="compositionally biased region" description="Basic and acidic residues" evidence="2">
    <location>
        <begin position="31"/>
        <end position="60"/>
    </location>
</feature>
<dbReference type="PANTHER" id="PTHR45999">
    <property type="entry name" value="UNC-13-4A, ISOFORM B"/>
    <property type="match status" value="1"/>
</dbReference>
<dbReference type="Gene3D" id="1.10.357.50">
    <property type="match status" value="1"/>
</dbReference>